<proteinExistence type="predicted"/>
<dbReference type="EMBL" id="CAKXAJ010001104">
    <property type="protein sequence ID" value="CAH2207724.1"/>
    <property type="molecule type" value="Genomic_DNA"/>
</dbReference>
<dbReference type="Pfam" id="PF03372">
    <property type="entry name" value="Exo_endo_phos"/>
    <property type="match status" value="1"/>
</dbReference>
<dbReference type="OrthoDB" id="5953030at2759"/>
<dbReference type="Proteomes" id="UP000838756">
    <property type="component" value="Unassembled WGS sequence"/>
</dbReference>
<dbReference type="PANTHER" id="PTHR47510:SF3">
    <property type="entry name" value="ENDO_EXONUCLEASE_PHOSPHATASE DOMAIN-CONTAINING PROTEIN"/>
    <property type="match status" value="1"/>
</dbReference>
<dbReference type="Gene3D" id="3.60.10.10">
    <property type="entry name" value="Endonuclease/exonuclease/phosphatase"/>
    <property type="match status" value="1"/>
</dbReference>
<feature type="domain" description="Endonuclease/exonuclease/phosphatase" evidence="1">
    <location>
        <begin position="126"/>
        <end position="274"/>
    </location>
</feature>
<dbReference type="SUPFAM" id="SSF56219">
    <property type="entry name" value="DNase I-like"/>
    <property type="match status" value="1"/>
</dbReference>
<sequence>VKKEIGSEIKTENLTSIMLEASEKWESIKKYMVEIIKVKERDEREGSDDSFHSTSFLPLNVSLDSYFSDCLKTFNVIHINAQSIPAHFPDMLASFESRNLHAILVSESWLKTCLPSTSYSLPGFRLIRNDRVGRGGGGVAIYLRSYIPFSIVSSSAQPPLPDAAEHLLVEVLLSHTKILLGVFYCPPSVSNYFHSFETLLEKVVPLYSHSIIMGDFNTCLLKDDFRSKKLITAAESCSLSILPLAATHNSPGCTPSLLDLIMVSSTDFVFKHGQCPADAFSYHDLIFLCYTIRPPKSKSRIILQRNFGGIDKSRLCEDASRLDWTAVTDVDSIDQKVEVFNTLITQLYDTHAPVRPIKVKHLPAPWLSDDLKVSINRKNAAKYKYKVNNSENNRVKYCKLRNRCNTLCRDAQRRHIHKSVENCDTTKTWKFLESLGVGRSS</sequence>
<accession>A0A8S4QCJ5</accession>
<dbReference type="PANTHER" id="PTHR47510">
    <property type="entry name" value="REVERSE TRANSCRIPTASE DOMAIN-CONTAINING PROTEIN"/>
    <property type="match status" value="1"/>
</dbReference>
<evidence type="ECO:0000259" key="1">
    <source>
        <dbReference type="Pfam" id="PF03372"/>
    </source>
</evidence>
<protein>
    <submittedName>
        <fullName evidence="2">Jg6934 protein</fullName>
    </submittedName>
</protein>
<feature type="non-terminal residue" evidence="2">
    <location>
        <position position="1"/>
    </location>
</feature>
<keyword evidence="3" id="KW-1185">Reference proteome</keyword>
<reference evidence="2" key="1">
    <citation type="submission" date="2022-03" db="EMBL/GenBank/DDBJ databases">
        <authorList>
            <person name="Lindestad O."/>
        </authorList>
    </citation>
    <scope>NUCLEOTIDE SEQUENCE</scope>
</reference>
<dbReference type="AlphaFoldDB" id="A0A8S4QCJ5"/>
<dbReference type="GO" id="GO:0003824">
    <property type="term" value="F:catalytic activity"/>
    <property type="evidence" value="ECO:0007669"/>
    <property type="project" value="InterPro"/>
</dbReference>
<gene>
    <name evidence="2" type="primary">jg6934</name>
    <name evidence="2" type="ORF">PAEG_LOCUS344</name>
</gene>
<name>A0A8S4QCJ5_9NEOP</name>
<dbReference type="InterPro" id="IPR036691">
    <property type="entry name" value="Endo/exonu/phosph_ase_sf"/>
</dbReference>
<feature type="non-terminal residue" evidence="2">
    <location>
        <position position="441"/>
    </location>
</feature>
<comment type="caution">
    <text evidence="2">The sequence shown here is derived from an EMBL/GenBank/DDBJ whole genome shotgun (WGS) entry which is preliminary data.</text>
</comment>
<dbReference type="InterPro" id="IPR005135">
    <property type="entry name" value="Endo/exonuclease/phosphatase"/>
</dbReference>
<organism evidence="2 3">
    <name type="scientific">Pararge aegeria aegeria</name>
    <dbReference type="NCBI Taxonomy" id="348720"/>
    <lineage>
        <taxon>Eukaryota</taxon>
        <taxon>Metazoa</taxon>
        <taxon>Ecdysozoa</taxon>
        <taxon>Arthropoda</taxon>
        <taxon>Hexapoda</taxon>
        <taxon>Insecta</taxon>
        <taxon>Pterygota</taxon>
        <taxon>Neoptera</taxon>
        <taxon>Endopterygota</taxon>
        <taxon>Lepidoptera</taxon>
        <taxon>Glossata</taxon>
        <taxon>Ditrysia</taxon>
        <taxon>Papilionoidea</taxon>
        <taxon>Nymphalidae</taxon>
        <taxon>Satyrinae</taxon>
        <taxon>Satyrini</taxon>
        <taxon>Parargina</taxon>
        <taxon>Pararge</taxon>
    </lineage>
</organism>
<evidence type="ECO:0000313" key="3">
    <source>
        <dbReference type="Proteomes" id="UP000838756"/>
    </source>
</evidence>
<evidence type="ECO:0000313" key="2">
    <source>
        <dbReference type="EMBL" id="CAH2207724.1"/>
    </source>
</evidence>